<evidence type="ECO:0000256" key="1">
    <source>
        <dbReference type="SAM" id="Phobius"/>
    </source>
</evidence>
<sequence>MDKFQAEQAADALISSASQEREYQRSQRSVAAFAQHEKRKIAWAGLAGFAIGAITAHYLQAPIVRGGFWGTMLLSLPTTVWVLIRIQKHHKDSAETAASATQKTDFE</sequence>
<feature type="transmembrane region" description="Helical" evidence="1">
    <location>
        <begin position="41"/>
        <end position="60"/>
    </location>
</feature>
<evidence type="ECO:0000313" key="2">
    <source>
        <dbReference type="EMBL" id="MBR7745784.1"/>
    </source>
</evidence>
<dbReference type="Proteomes" id="UP000680158">
    <property type="component" value="Unassembled WGS sequence"/>
</dbReference>
<name>A0A941DBS2_9BURK</name>
<keyword evidence="3" id="KW-1185">Reference proteome</keyword>
<keyword evidence="1" id="KW-0812">Transmembrane</keyword>
<dbReference type="AlphaFoldDB" id="A0A941DBS2"/>
<keyword evidence="1" id="KW-1133">Transmembrane helix</keyword>
<accession>A0A941DBS2</accession>
<dbReference type="RefSeq" id="WP_212683156.1">
    <property type="nucleotide sequence ID" value="NZ_JAGSPM010000002.1"/>
</dbReference>
<protein>
    <submittedName>
        <fullName evidence="2">Uncharacterized protein</fullName>
    </submittedName>
</protein>
<dbReference type="EMBL" id="JAGSPM010000002">
    <property type="protein sequence ID" value="MBR7745784.1"/>
    <property type="molecule type" value="Genomic_DNA"/>
</dbReference>
<comment type="caution">
    <text evidence="2">The sequence shown here is derived from an EMBL/GenBank/DDBJ whole genome shotgun (WGS) entry which is preliminary data.</text>
</comment>
<organism evidence="2 3">
    <name type="scientific">Undibacterium baiyunense</name>
    <dbReference type="NCBI Taxonomy" id="2828731"/>
    <lineage>
        <taxon>Bacteria</taxon>
        <taxon>Pseudomonadati</taxon>
        <taxon>Pseudomonadota</taxon>
        <taxon>Betaproteobacteria</taxon>
        <taxon>Burkholderiales</taxon>
        <taxon>Oxalobacteraceae</taxon>
        <taxon>Undibacterium</taxon>
    </lineage>
</organism>
<feature type="transmembrane region" description="Helical" evidence="1">
    <location>
        <begin position="66"/>
        <end position="84"/>
    </location>
</feature>
<evidence type="ECO:0000313" key="3">
    <source>
        <dbReference type="Proteomes" id="UP000680158"/>
    </source>
</evidence>
<keyword evidence="1" id="KW-0472">Membrane</keyword>
<reference evidence="2 3" key="1">
    <citation type="submission" date="2021-04" db="EMBL/GenBank/DDBJ databases">
        <title>novel species isolated from subtropical streams in China.</title>
        <authorList>
            <person name="Lu H."/>
        </authorList>
    </citation>
    <scope>NUCLEOTIDE SEQUENCE [LARGE SCALE GENOMIC DNA]</scope>
    <source>
        <strain evidence="2 3">BYS107W</strain>
    </source>
</reference>
<gene>
    <name evidence="2" type="ORF">KDM92_04275</name>
</gene>
<proteinExistence type="predicted"/>